<evidence type="ECO:0000259" key="1">
    <source>
        <dbReference type="Pfam" id="PF01575"/>
    </source>
</evidence>
<dbReference type="InterPro" id="IPR029069">
    <property type="entry name" value="HotDog_dom_sf"/>
</dbReference>
<keyword evidence="3" id="KW-1185">Reference proteome</keyword>
<dbReference type="InterPro" id="IPR050965">
    <property type="entry name" value="UPF0336/Enoyl-CoA_hydratase"/>
</dbReference>
<evidence type="ECO:0000313" key="3">
    <source>
        <dbReference type="Proteomes" id="UP001595817"/>
    </source>
</evidence>
<dbReference type="PANTHER" id="PTHR43437">
    <property type="entry name" value="HYDROXYACYL-THIOESTER DEHYDRATASE TYPE 2, MITOCHONDRIAL-RELATED"/>
    <property type="match status" value="1"/>
</dbReference>
<dbReference type="SUPFAM" id="SSF54637">
    <property type="entry name" value="Thioesterase/thiol ester dehydrase-isomerase"/>
    <property type="match status" value="1"/>
</dbReference>
<dbReference type="Proteomes" id="UP001595817">
    <property type="component" value="Unassembled WGS sequence"/>
</dbReference>
<reference evidence="3" key="1">
    <citation type="journal article" date="2019" name="Int. J. Syst. Evol. Microbiol.">
        <title>The Global Catalogue of Microorganisms (GCM) 10K type strain sequencing project: providing services to taxonomists for standard genome sequencing and annotation.</title>
        <authorList>
            <consortium name="The Broad Institute Genomics Platform"/>
            <consortium name="The Broad Institute Genome Sequencing Center for Infectious Disease"/>
            <person name="Wu L."/>
            <person name="Ma J."/>
        </authorList>
    </citation>
    <scope>NUCLEOTIDE SEQUENCE [LARGE SCALE GENOMIC DNA]</scope>
    <source>
        <strain evidence="3">CCUG 59778</strain>
    </source>
</reference>
<proteinExistence type="predicted"/>
<name>A0ABV8X0H0_9LACT</name>
<dbReference type="Pfam" id="PF01575">
    <property type="entry name" value="MaoC_dehydratas"/>
    <property type="match status" value="1"/>
</dbReference>
<dbReference type="Gene3D" id="3.10.129.10">
    <property type="entry name" value="Hotdog Thioesterase"/>
    <property type="match status" value="1"/>
</dbReference>
<dbReference type="PANTHER" id="PTHR43437:SF3">
    <property type="entry name" value="HYDROXYACYL-THIOESTER DEHYDRATASE TYPE 2, MITOCHONDRIAL"/>
    <property type="match status" value="1"/>
</dbReference>
<dbReference type="EMBL" id="JBHSEC010000001">
    <property type="protein sequence ID" value="MFC4408858.1"/>
    <property type="molecule type" value="Genomic_DNA"/>
</dbReference>
<dbReference type="InterPro" id="IPR002539">
    <property type="entry name" value="MaoC-like_dom"/>
</dbReference>
<dbReference type="RefSeq" id="WP_378151000.1">
    <property type="nucleotide sequence ID" value="NZ_JBHSEC010000001.1"/>
</dbReference>
<evidence type="ECO:0000313" key="2">
    <source>
        <dbReference type="EMBL" id="MFC4408858.1"/>
    </source>
</evidence>
<comment type="caution">
    <text evidence="2">The sequence shown here is derived from an EMBL/GenBank/DDBJ whole genome shotgun (WGS) entry which is preliminary data.</text>
</comment>
<dbReference type="CDD" id="cd03449">
    <property type="entry name" value="R_hydratase"/>
    <property type="match status" value="1"/>
</dbReference>
<organism evidence="2 3">
    <name type="scientific">Chungangia koreensis</name>
    <dbReference type="NCBI Taxonomy" id="752657"/>
    <lineage>
        <taxon>Bacteria</taxon>
        <taxon>Bacillati</taxon>
        <taxon>Bacillota</taxon>
        <taxon>Bacilli</taxon>
        <taxon>Lactobacillales</taxon>
        <taxon>Chungangia</taxon>
    </lineage>
</organism>
<protein>
    <submittedName>
        <fullName evidence="2">MaoC family dehydratase</fullName>
    </submittedName>
</protein>
<accession>A0ABV8X0H0</accession>
<gene>
    <name evidence="2" type="ORF">ACFOZY_00270</name>
</gene>
<feature type="domain" description="MaoC-like" evidence="1">
    <location>
        <begin position="12"/>
        <end position="99"/>
    </location>
</feature>
<sequence>MSKFYVGQTASFSRTVTETDIVMFAGLSGDYNPVHVDQEYAAETRFGQRIAHGMLTASFLSRLLGMELPGKESVYLEQSLKFTKPVLIGDTITATAEILAIDYERCIITLSTICTNQDGVTVLSGEGKMMMPRKEMHDGSNN</sequence>